<proteinExistence type="predicted"/>
<accession>A0A0K8Q0B7</accession>
<keyword evidence="2" id="KW-1185">Reference proteome</keyword>
<organism evidence="1 2">
    <name type="scientific">Streptomyces azureus</name>
    <dbReference type="NCBI Taxonomy" id="146537"/>
    <lineage>
        <taxon>Bacteria</taxon>
        <taxon>Bacillati</taxon>
        <taxon>Actinomycetota</taxon>
        <taxon>Actinomycetes</taxon>
        <taxon>Kitasatosporales</taxon>
        <taxon>Streptomycetaceae</taxon>
        <taxon>Streptomyces</taxon>
    </lineage>
</organism>
<protein>
    <submittedName>
        <fullName evidence="1">Putative low-complexity protein</fullName>
    </submittedName>
</protein>
<reference evidence="1" key="1">
    <citation type="journal article" date="2015" name="Genome Announc.">
        <title>Draft Genome Sequence of Thiostrepton-Producing Streptomyces azureus ATCC 14921.</title>
        <authorList>
            <person name="Sakihara K."/>
            <person name="Maeda J."/>
            <person name="Tashiro K."/>
            <person name="Fujino Y."/>
            <person name="Kuhara S."/>
            <person name="Ohshima T."/>
            <person name="Ogata S."/>
            <person name="Doi K."/>
        </authorList>
    </citation>
    <scope>NUCLEOTIDE SEQUENCE [LARGE SCALE GENOMIC DNA]</scope>
    <source>
        <strain evidence="1">ATCC14921</strain>
    </source>
</reference>
<sequence length="184" mass="18414">MSVESELLTTFSENLCQPLPAAILPGRPVMLTSTLVSAHTEGSGSGVSDSSGADVLGSGADSLTEVLGEGDVSGADSLTEVLGEGDVSGADSLTEVLGEGDVSGVDSLTDGLGVGVVSSVAYAAGAASSATGAMTAVAAAAAIARRSFMKTSESPAYRGRRYERWGRPPRVGRGSGPWFGRFDP</sequence>
<evidence type="ECO:0000313" key="1">
    <source>
        <dbReference type="EMBL" id="GAP53393.1"/>
    </source>
</evidence>
<name>A0A0K8Q0B7_STRAJ</name>
<dbReference type="EMBL" id="DF968533">
    <property type="protein sequence ID" value="GAP53393.1"/>
    <property type="molecule type" value="Genomic_DNA"/>
</dbReference>
<dbReference type="AlphaFoldDB" id="A0A0K8Q0B7"/>
<gene>
    <name evidence="1" type="ORF">SAZU_8274</name>
</gene>
<evidence type="ECO:0000313" key="2">
    <source>
        <dbReference type="Proteomes" id="UP000053859"/>
    </source>
</evidence>
<dbReference type="Proteomes" id="UP000053859">
    <property type="component" value="Unassembled WGS sequence"/>
</dbReference>